<accession>F1A009</accession>
<evidence type="ECO:0000313" key="7">
    <source>
        <dbReference type="EMBL" id="EGC30470.1"/>
    </source>
</evidence>
<feature type="binding site" evidence="5">
    <location>
        <begin position="280"/>
        <end position="286"/>
    </location>
    <ligand>
        <name>S-adenosyl-L-methionine</name>
        <dbReference type="ChEBI" id="CHEBI:59789"/>
    </ligand>
</feature>
<evidence type="ECO:0000256" key="2">
    <source>
        <dbReference type="ARBA" id="ARBA00022679"/>
    </source>
</evidence>
<organism evidence="7 8">
    <name type="scientific">Dictyostelium purpureum</name>
    <name type="common">Slime mold</name>
    <dbReference type="NCBI Taxonomy" id="5786"/>
    <lineage>
        <taxon>Eukaryota</taxon>
        <taxon>Amoebozoa</taxon>
        <taxon>Evosea</taxon>
        <taxon>Eumycetozoa</taxon>
        <taxon>Dictyostelia</taxon>
        <taxon>Dictyosteliales</taxon>
        <taxon>Dictyosteliaceae</taxon>
        <taxon>Dictyostelium</taxon>
    </lineage>
</organism>
<dbReference type="PROSITE" id="PS51686">
    <property type="entry name" value="SAM_MT_RSMB_NOP"/>
    <property type="match status" value="1"/>
</dbReference>
<proteinExistence type="inferred from homology"/>
<dbReference type="InterPro" id="IPR015947">
    <property type="entry name" value="PUA-like_sf"/>
</dbReference>
<dbReference type="InterPro" id="IPR029063">
    <property type="entry name" value="SAM-dependent_MTases_sf"/>
</dbReference>
<sequence>MTESIRFDIKRIENEMNIINFKGNGDQEFNNDSFMEFKDQEVYNHLLKYYGKERMEQIQKSMTDAFLYTTIRVNSKTTNKAQLKKDMINHFEENERNLENRNHFKKLLEFNEIINSKSPSTTNEIEKQILNDTLFIKNEKNLKTPLPIYPQIIVDIMCGEAVLRGSHIFSVGILASNKYIKKGDMVSVFVNLDSLVLKGSIIEGVFKEKSAFVGNGISLLDRSEYNNTKTGVGIEMTERLFFCPPLNGVLEQNMFLQHLPSLMTVYQLEPKLGDRILDMCAAPGGKTTLIASLIQQQFDQQPSNNSTEIIALDKNKGKVKKVLDLCKKLSLDSFVKCYSRDSSKLLKEHQQDPSDKVIFKEGSFDKILLDGPCSGLGSKPRFIETSKLIDLQNCSDFQKKLLDVAVGLLKEGGTLVYSTCTINPEENELNVAYVLNKYPNMKLVEQTPHISQIGLENCGLDDQQRKLVQRYDPSDANIGTIGFFISKFIKN</sequence>
<dbReference type="GeneID" id="10510475"/>
<keyword evidence="2 5" id="KW-0808">Transferase</keyword>
<evidence type="ECO:0000313" key="8">
    <source>
        <dbReference type="Proteomes" id="UP000001064"/>
    </source>
</evidence>
<reference evidence="8" key="1">
    <citation type="journal article" date="2011" name="Genome Biol.">
        <title>Comparative genomics of the social amoebae Dictyostelium discoideum and Dictyostelium purpureum.</title>
        <authorList>
            <consortium name="US DOE Joint Genome Institute (JGI-PGF)"/>
            <person name="Sucgang R."/>
            <person name="Kuo A."/>
            <person name="Tian X."/>
            <person name="Salerno W."/>
            <person name="Parikh A."/>
            <person name="Feasley C.L."/>
            <person name="Dalin E."/>
            <person name="Tu H."/>
            <person name="Huang E."/>
            <person name="Barry K."/>
            <person name="Lindquist E."/>
            <person name="Shapiro H."/>
            <person name="Bruce D."/>
            <person name="Schmutz J."/>
            <person name="Salamov A."/>
            <person name="Fey P."/>
            <person name="Gaudet P."/>
            <person name="Anjard C."/>
            <person name="Babu M.M."/>
            <person name="Basu S."/>
            <person name="Bushmanova Y."/>
            <person name="van der Wel H."/>
            <person name="Katoh-Kurasawa M."/>
            <person name="Dinh C."/>
            <person name="Coutinho P.M."/>
            <person name="Saito T."/>
            <person name="Elias M."/>
            <person name="Schaap P."/>
            <person name="Kay R.R."/>
            <person name="Henrissat B."/>
            <person name="Eichinger L."/>
            <person name="Rivero F."/>
            <person name="Putnam N.H."/>
            <person name="West C.M."/>
            <person name="Loomis W.F."/>
            <person name="Chisholm R.L."/>
            <person name="Shaulsky G."/>
            <person name="Strassmann J.E."/>
            <person name="Queller D.C."/>
            <person name="Kuspa A."/>
            <person name="Grigoriev I.V."/>
        </authorList>
    </citation>
    <scope>NUCLEOTIDE SEQUENCE [LARGE SCALE GENOMIC DNA]</scope>
    <source>
        <strain evidence="8">QSDP1</strain>
    </source>
</reference>
<feature type="binding site" evidence="5">
    <location>
        <position position="313"/>
    </location>
    <ligand>
        <name>S-adenosyl-L-methionine</name>
        <dbReference type="ChEBI" id="CHEBI:59789"/>
    </ligand>
</feature>
<dbReference type="KEGG" id="dpp:DICPUDRAFT_41394"/>
<feature type="binding site" evidence="5">
    <location>
        <position position="370"/>
    </location>
    <ligand>
        <name>S-adenosyl-L-methionine</name>
        <dbReference type="ChEBI" id="CHEBI:59789"/>
    </ligand>
</feature>
<dbReference type="OMA" id="YQGAMLY"/>
<feature type="domain" description="SAM-dependent MTase RsmB/NOP-type" evidence="6">
    <location>
        <begin position="185"/>
        <end position="491"/>
    </location>
</feature>
<evidence type="ECO:0000256" key="1">
    <source>
        <dbReference type="ARBA" id="ARBA00022603"/>
    </source>
</evidence>
<dbReference type="Proteomes" id="UP000001064">
    <property type="component" value="Unassembled WGS sequence"/>
</dbReference>
<dbReference type="InterPro" id="IPR036974">
    <property type="entry name" value="PUA_sf"/>
</dbReference>
<dbReference type="STRING" id="5786.F1A009"/>
<name>F1A009_DICPU</name>
<evidence type="ECO:0000256" key="4">
    <source>
        <dbReference type="ARBA" id="ARBA00022884"/>
    </source>
</evidence>
<dbReference type="InterPro" id="IPR023267">
    <property type="entry name" value="RCMT"/>
</dbReference>
<evidence type="ECO:0000259" key="6">
    <source>
        <dbReference type="PROSITE" id="PS51686"/>
    </source>
</evidence>
<dbReference type="Pfam" id="PF01189">
    <property type="entry name" value="Methyltr_RsmB-F"/>
    <property type="match status" value="1"/>
</dbReference>
<dbReference type="InterPro" id="IPR049560">
    <property type="entry name" value="MeTrfase_RsmB-F_NOP2_cat"/>
</dbReference>
<dbReference type="GO" id="GO:0001510">
    <property type="term" value="P:RNA methylation"/>
    <property type="evidence" value="ECO:0000318"/>
    <property type="project" value="GO_Central"/>
</dbReference>
<dbReference type="InParanoid" id="F1A009"/>
<dbReference type="FunCoup" id="F1A009">
    <property type="interactions" value="151"/>
</dbReference>
<dbReference type="SUPFAM" id="SSF88697">
    <property type="entry name" value="PUA domain-like"/>
    <property type="match status" value="1"/>
</dbReference>
<dbReference type="PRINTS" id="PR02008">
    <property type="entry name" value="RCMTFAMILY"/>
</dbReference>
<dbReference type="OrthoDB" id="260824at2759"/>
<keyword evidence="1 5" id="KW-0489">Methyltransferase</keyword>
<evidence type="ECO:0000256" key="3">
    <source>
        <dbReference type="ARBA" id="ARBA00022691"/>
    </source>
</evidence>
<dbReference type="Gene3D" id="3.40.50.150">
    <property type="entry name" value="Vaccinia Virus protein VP39"/>
    <property type="match status" value="1"/>
</dbReference>
<dbReference type="AlphaFoldDB" id="F1A009"/>
<dbReference type="PANTHER" id="PTHR22807:SF34">
    <property type="entry name" value="TRNA (CYTOSINE(72)-C(5))-METHYLTRANSFERASE NSUN6"/>
    <property type="match status" value="1"/>
</dbReference>
<dbReference type="EMBL" id="GL871326">
    <property type="protein sequence ID" value="EGC30470.1"/>
    <property type="molecule type" value="Genomic_DNA"/>
</dbReference>
<dbReference type="GO" id="GO:0003723">
    <property type="term" value="F:RNA binding"/>
    <property type="evidence" value="ECO:0007669"/>
    <property type="project" value="UniProtKB-UniRule"/>
</dbReference>
<feature type="binding site" evidence="5">
    <location>
        <position position="341"/>
    </location>
    <ligand>
        <name>S-adenosyl-L-methionine</name>
        <dbReference type="ChEBI" id="CHEBI:59789"/>
    </ligand>
</feature>
<dbReference type="GO" id="GO:0008173">
    <property type="term" value="F:RNA methyltransferase activity"/>
    <property type="evidence" value="ECO:0007669"/>
    <property type="project" value="InterPro"/>
</dbReference>
<keyword evidence="8" id="KW-1185">Reference proteome</keyword>
<dbReference type="CDD" id="cd02440">
    <property type="entry name" value="AdoMet_MTases"/>
    <property type="match status" value="1"/>
</dbReference>
<dbReference type="CDD" id="cd21150">
    <property type="entry name" value="PUA_NSun6-like"/>
    <property type="match status" value="1"/>
</dbReference>
<feature type="active site" description="Nucleophile" evidence="5">
    <location>
        <position position="420"/>
    </location>
</feature>
<dbReference type="eggNOG" id="KOG1122">
    <property type="taxonomic scope" value="Eukaryota"/>
</dbReference>
<evidence type="ECO:0000256" key="5">
    <source>
        <dbReference type="PROSITE-ProRule" id="PRU01023"/>
    </source>
</evidence>
<comment type="similarity">
    <text evidence="5">Belongs to the class I-like SAM-binding methyltransferase superfamily. RsmB/NOP family.</text>
</comment>
<dbReference type="PROSITE" id="PS50890">
    <property type="entry name" value="PUA"/>
    <property type="match status" value="1"/>
</dbReference>
<keyword evidence="4 5" id="KW-0694">RNA-binding</keyword>
<dbReference type="PANTHER" id="PTHR22807">
    <property type="entry name" value="NOP2 YEAST -RELATED NOL1/NOP2/FMU SUN DOMAIN-CONTAINING"/>
    <property type="match status" value="1"/>
</dbReference>
<protein>
    <recommendedName>
        <fullName evidence="6">SAM-dependent MTase RsmB/NOP-type domain-containing protein</fullName>
    </recommendedName>
</protein>
<dbReference type="RefSeq" id="XP_003292999.1">
    <property type="nucleotide sequence ID" value="XM_003292951.1"/>
</dbReference>
<dbReference type="SUPFAM" id="SSF53335">
    <property type="entry name" value="S-adenosyl-L-methionine-dependent methyltransferases"/>
    <property type="match status" value="1"/>
</dbReference>
<gene>
    <name evidence="7" type="ORF">DICPUDRAFT_41394</name>
</gene>
<dbReference type="Gene3D" id="2.30.130.10">
    <property type="entry name" value="PUA domain"/>
    <property type="match status" value="1"/>
</dbReference>
<dbReference type="InterPro" id="IPR001678">
    <property type="entry name" value="MeTrfase_RsmB-F_NOP2_dom"/>
</dbReference>
<dbReference type="VEuPathDB" id="AmoebaDB:DICPUDRAFT_41394"/>
<keyword evidence="3 5" id="KW-0949">S-adenosyl-L-methionine</keyword>